<comment type="caution">
    <text evidence="3">The sequence shown here is derived from an EMBL/GenBank/DDBJ whole genome shotgun (WGS) entry which is preliminary data.</text>
</comment>
<evidence type="ECO:0000313" key="3">
    <source>
        <dbReference type="EMBL" id="TDO92006.1"/>
    </source>
</evidence>
<dbReference type="InterPro" id="IPR023801">
    <property type="entry name" value="His_deacetylse_dom"/>
</dbReference>
<name>A0A4R6LVC7_9FIRM</name>
<feature type="domain" description="Histone deacetylase" evidence="1">
    <location>
        <begin position="223"/>
        <end position="339"/>
    </location>
</feature>
<organism evidence="3 4">
    <name type="scientific">Halanaerobium saccharolyticum</name>
    <dbReference type="NCBI Taxonomy" id="43595"/>
    <lineage>
        <taxon>Bacteria</taxon>
        <taxon>Bacillati</taxon>
        <taxon>Bacillota</taxon>
        <taxon>Clostridia</taxon>
        <taxon>Halanaerobiales</taxon>
        <taxon>Halanaerobiaceae</taxon>
        <taxon>Halanaerobium</taxon>
    </lineage>
</organism>
<dbReference type="Pfam" id="PF00850">
    <property type="entry name" value="Hist_deacetyl"/>
    <property type="match status" value="1"/>
</dbReference>
<dbReference type="Gene3D" id="3.40.800.20">
    <property type="entry name" value="Histone deacetylase domain"/>
    <property type="match status" value="2"/>
</dbReference>
<evidence type="ECO:0000259" key="1">
    <source>
        <dbReference type="Pfam" id="PF00850"/>
    </source>
</evidence>
<dbReference type="GO" id="GO:0040029">
    <property type="term" value="P:epigenetic regulation of gene expression"/>
    <property type="evidence" value="ECO:0007669"/>
    <property type="project" value="TreeGrafter"/>
</dbReference>
<dbReference type="PANTHER" id="PTHR10625:SF10">
    <property type="entry name" value="HISTONE DEACETYLASE HDAC1"/>
    <property type="match status" value="1"/>
</dbReference>
<reference evidence="3 4" key="1">
    <citation type="submission" date="2019-03" db="EMBL/GenBank/DDBJ databases">
        <title>Subsurface microbial communities from deep shales in Ohio and West Virginia, USA.</title>
        <authorList>
            <person name="Wrighton K."/>
        </authorList>
    </citation>
    <scope>NUCLEOTIDE SEQUENCE [LARGE SCALE GENOMIC DNA]</scope>
    <source>
        <strain evidence="3 4">MA284_T2</strain>
    </source>
</reference>
<dbReference type="InterPro" id="IPR023696">
    <property type="entry name" value="Ureohydrolase_dom_sf"/>
</dbReference>
<dbReference type="SUPFAM" id="SSF52768">
    <property type="entry name" value="Arginase/deacetylase"/>
    <property type="match status" value="1"/>
</dbReference>
<protein>
    <submittedName>
        <fullName evidence="3">Acetoin utilization deacetylase AcuC-like enzyme</fullName>
    </submittedName>
</protein>
<proteinExistence type="predicted"/>
<dbReference type="EMBL" id="SNWX01000008">
    <property type="protein sequence ID" value="TDO92006.1"/>
    <property type="molecule type" value="Genomic_DNA"/>
</dbReference>
<dbReference type="PANTHER" id="PTHR10625">
    <property type="entry name" value="HISTONE DEACETYLASE HDAC1-RELATED"/>
    <property type="match status" value="1"/>
</dbReference>
<dbReference type="Pfam" id="PF01968">
    <property type="entry name" value="Hydantoinase_A"/>
    <property type="match status" value="1"/>
</dbReference>
<dbReference type="RefSeq" id="WP_133514745.1">
    <property type="nucleotide sequence ID" value="NZ_SNWX01000008.1"/>
</dbReference>
<dbReference type="GO" id="GO:0004407">
    <property type="term" value="F:histone deacetylase activity"/>
    <property type="evidence" value="ECO:0007669"/>
    <property type="project" value="TreeGrafter"/>
</dbReference>
<evidence type="ECO:0000313" key="4">
    <source>
        <dbReference type="Proteomes" id="UP000295064"/>
    </source>
</evidence>
<dbReference type="GO" id="GO:0016787">
    <property type="term" value="F:hydrolase activity"/>
    <property type="evidence" value="ECO:0007669"/>
    <property type="project" value="InterPro"/>
</dbReference>
<accession>A0A4R6LVC7</accession>
<evidence type="ECO:0000259" key="2">
    <source>
        <dbReference type="Pfam" id="PF01968"/>
    </source>
</evidence>
<dbReference type="OrthoDB" id="9808367at2"/>
<sequence>MVLIPGPGLNPKHLKYGEENLILEGSIDHRGKEVKSVSAQKIKDGLARFKEEKITLGHQISGNLNYHRRILTAYYNTAVSSVHQNFINSIETSLKERDIEAELYLLKSDGGTAALENSRKIPIETVNSGPAASIMGSLLLNQSSETGIALDIEGIVEYNPEIVTDREIKRAHICVPDVDSVASEPHKISAGGAVKAADLVLEGIVDKGFALVRPPGHHAHRVVHDPNVLHISLHQDGGTLFPGSGFVNEFGGPTAYARTLNIPLPPGTFDQGLLYVINDFVLPVLNDFQPDLVINAAGQDNHYFDPLTNMNISARGYAEMNELLDPDLSILQGGYSIESALPYINVGLILAVAGLDYSFVEEPDYDPDLLKEDPSLTSEIKETVAQLKKIWESRESRDLKEVYGDFSKFYSREKNIFYDTAGINESQTEKVRVCPDCQGYPIIESKAAKSRFSSSQVMAVSIPKLVCDHCHQEAREKYEGLKKEHDHVYLQDLKEDEYLSS</sequence>
<dbReference type="InterPro" id="IPR037138">
    <property type="entry name" value="His_deacetylse_dom_sf"/>
</dbReference>
<gene>
    <name evidence="3" type="ORF">DFR79_10832</name>
</gene>
<dbReference type="AlphaFoldDB" id="A0A4R6LVC7"/>
<feature type="domain" description="Hydantoinase A/oxoprolinase" evidence="2">
    <location>
        <begin position="69"/>
        <end position="193"/>
    </location>
</feature>
<dbReference type="InterPro" id="IPR002821">
    <property type="entry name" value="Hydantoinase_A"/>
</dbReference>
<dbReference type="Proteomes" id="UP000295064">
    <property type="component" value="Unassembled WGS sequence"/>
</dbReference>